<dbReference type="SMART" id="SM00028">
    <property type="entry name" value="TPR"/>
    <property type="match status" value="3"/>
</dbReference>
<evidence type="ECO:0000313" key="7">
    <source>
        <dbReference type="EMBL" id="KAK9945795.1"/>
    </source>
</evidence>
<feature type="repeat" description="TPR" evidence="4">
    <location>
        <begin position="254"/>
        <end position="288"/>
    </location>
</feature>
<feature type="region of interest" description="Disordered" evidence="5">
    <location>
        <begin position="306"/>
        <end position="354"/>
    </location>
</feature>
<dbReference type="Pfam" id="PF07719">
    <property type="entry name" value="TPR_2"/>
    <property type="match status" value="1"/>
</dbReference>
<dbReference type="Proteomes" id="UP001457282">
    <property type="component" value="Unassembled WGS sequence"/>
</dbReference>
<dbReference type="InterPro" id="IPR019734">
    <property type="entry name" value="TPR_rpt"/>
</dbReference>
<dbReference type="PANTHER" id="PTHR45831:SF2">
    <property type="entry name" value="LD24721P"/>
    <property type="match status" value="1"/>
</dbReference>
<dbReference type="GO" id="GO:0060090">
    <property type="term" value="F:molecular adaptor activity"/>
    <property type="evidence" value="ECO:0007669"/>
    <property type="project" value="TreeGrafter"/>
</dbReference>
<feature type="compositionally biased region" description="Low complexity" evidence="5">
    <location>
        <begin position="314"/>
        <end position="327"/>
    </location>
</feature>
<dbReference type="PANTHER" id="PTHR45831">
    <property type="entry name" value="LD24721P"/>
    <property type="match status" value="1"/>
</dbReference>
<feature type="region of interest" description="Disordered" evidence="5">
    <location>
        <begin position="373"/>
        <end position="405"/>
    </location>
</feature>
<dbReference type="InterPro" id="IPR047150">
    <property type="entry name" value="SGT"/>
</dbReference>
<evidence type="ECO:0000256" key="2">
    <source>
        <dbReference type="ARBA" id="ARBA00022737"/>
    </source>
</evidence>
<feature type="region of interest" description="Disordered" evidence="5">
    <location>
        <begin position="422"/>
        <end position="446"/>
    </location>
</feature>
<dbReference type="AlphaFoldDB" id="A0AAW1YCG8"/>
<evidence type="ECO:0000256" key="3">
    <source>
        <dbReference type="ARBA" id="ARBA00022803"/>
    </source>
</evidence>
<dbReference type="Gene3D" id="1.25.40.10">
    <property type="entry name" value="Tetratricopeptide repeat domain"/>
    <property type="match status" value="1"/>
</dbReference>
<protein>
    <recommendedName>
        <fullName evidence="6">SGTA homodimerisation domain-containing protein</fullName>
    </recommendedName>
</protein>
<sequence length="446" mass="48305">MSSPLNTDSPVSRRIVRAFLDFLNSVEPAPGVNAEGIEIARECLEEAFKLNTSPAGDRIKPDSLVDIFSSLENNKLPENKSDHGQGSTSVGAPSSSAGHDTAAANLSEASKSLGDDSASKNHALGESKDALFGQFFSALERIPYFKTLPDGSDDPVRLENATQLFHDALNEMEQSGCEEFSPKYLAETLKSQGNRAMQSKLYAKAIELYDCAIALGENNAVYRCNRAAAYTQIHKYAEAIRDCLKSIEIDPNYSKAYSRLGLAYYALGNYREAIDKGFKKALQLDPNNEAVKENIRVSELKLIEQQQQSGFHQNTSSFSFSGSNGSTSEHHNQSTGGSRSHGAPPPFGSMPFNTGSVPADFANMFMNMAANAYQGQHSQDSQEDDPNSNVDGVDEPEIRVGGSMNVNFGEMPEELSGALRSMMQMFSGAASHGNPQDTPNEGPRPN</sequence>
<feature type="region of interest" description="Disordered" evidence="5">
    <location>
        <begin position="75"/>
        <end position="101"/>
    </location>
</feature>
<evidence type="ECO:0000259" key="6">
    <source>
        <dbReference type="Pfam" id="PF16546"/>
    </source>
</evidence>
<evidence type="ECO:0000256" key="4">
    <source>
        <dbReference type="PROSITE-ProRule" id="PRU00339"/>
    </source>
</evidence>
<accession>A0AAW1YCG8</accession>
<gene>
    <name evidence="7" type="ORF">M0R45_011294</name>
</gene>
<dbReference type="InterPro" id="IPR032374">
    <property type="entry name" value="SGTA_dimer"/>
</dbReference>
<dbReference type="GO" id="GO:0072380">
    <property type="term" value="C:TRC complex"/>
    <property type="evidence" value="ECO:0007669"/>
    <property type="project" value="TreeGrafter"/>
</dbReference>
<name>A0AAW1YCG8_RUBAR</name>
<feature type="compositionally biased region" description="Polar residues" evidence="5">
    <location>
        <begin position="84"/>
        <end position="98"/>
    </location>
</feature>
<evidence type="ECO:0000256" key="5">
    <source>
        <dbReference type="SAM" id="MobiDB-lite"/>
    </source>
</evidence>
<dbReference type="GO" id="GO:0016020">
    <property type="term" value="C:membrane"/>
    <property type="evidence" value="ECO:0007669"/>
    <property type="project" value="TreeGrafter"/>
</dbReference>
<dbReference type="Pfam" id="PF16546">
    <property type="entry name" value="SGTA_dimer"/>
    <property type="match status" value="1"/>
</dbReference>
<dbReference type="FunFam" id="1.25.40.10:FF:000330">
    <property type="entry name" value="Tetratricopeptide repeat (TPR)-like superfamily protein"/>
    <property type="match status" value="1"/>
</dbReference>
<proteinExistence type="inferred from homology"/>
<evidence type="ECO:0000313" key="8">
    <source>
        <dbReference type="Proteomes" id="UP001457282"/>
    </source>
</evidence>
<comment type="caution">
    <text evidence="7">The sequence shown here is derived from an EMBL/GenBank/DDBJ whole genome shotgun (WGS) entry which is preliminary data.</text>
</comment>
<dbReference type="PROSITE" id="PS50005">
    <property type="entry name" value="TPR"/>
    <property type="match status" value="1"/>
</dbReference>
<feature type="domain" description="SGTA homodimerisation" evidence="6">
    <location>
        <begin position="13"/>
        <end position="69"/>
    </location>
</feature>
<dbReference type="EMBL" id="JBEDUW010000002">
    <property type="protein sequence ID" value="KAK9945795.1"/>
    <property type="molecule type" value="Genomic_DNA"/>
</dbReference>
<dbReference type="Gene3D" id="1.20.5.420">
    <property type="entry name" value="Immunoglobulin FC, subunit C"/>
    <property type="match status" value="1"/>
</dbReference>
<comment type="similarity">
    <text evidence="1">Belongs to the SGT family.</text>
</comment>
<dbReference type="InterPro" id="IPR013105">
    <property type="entry name" value="TPR_2"/>
</dbReference>
<dbReference type="GO" id="GO:0006620">
    <property type="term" value="P:post-translational protein targeting to endoplasmic reticulum membrane"/>
    <property type="evidence" value="ECO:0007669"/>
    <property type="project" value="TreeGrafter"/>
</dbReference>
<dbReference type="Pfam" id="PF00515">
    <property type="entry name" value="TPR_1"/>
    <property type="match status" value="1"/>
</dbReference>
<reference evidence="7 8" key="1">
    <citation type="journal article" date="2023" name="G3 (Bethesda)">
        <title>A chromosome-length genome assembly and annotation of blackberry (Rubus argutus, cv. 'Hillquist').</title>
        <authorList>
            <person name="Bruna T."/>
            <person name="Aryal R."/>
            <person name="Dudchenko O."/>
            <person name="Sargent D.J."/>
            <person name="Mead D."/>
            <person name="Buti M."/>
            <person name="Cavallini A."/>
            <person name="Hytonen T."/>
            <person name="Andres J."/>
            <person name="Pham M."/>
            <person name="Weisz D."/>
            <person name="Mascagni F."/>
            <person name="Usai G."/>
            <person name="Natali L."/>
            <person name="Bassil N."/>
            <person name="Fernandez G.E."/>
            <person name="Lomsadze A."/>
            <person name="Armour M."/>
            <person name="Olukolu B."/>
            <person name="Poorten T."/>
            <person name="Britton C."/>
            <person name="Davik J."/>
            <person name="Ashrafi H."/>
            <person name="Aiden E.L."/>
            <person name="Borodovsky M."/>
            <person name="Worthington M."/>
        </authorList>
    </citation>
    <scope>NUCLEOTIDE SEQUENCE [LARGE SCALE GENOMIC DNA]</scope>
    <source>
        <strain evidence="7">PI 553951</strain>
    </source>
</reference>
<keyword evidence="3 4" id="KW-0802">TPR repeat</keyword>
<dbReference type="SUPFAM" id="SSF48452">
    <property type="entry name" value="TPR-like"/>
    <property type="match status" value="1"/>
</dbReference>
<keyword evidence="2" id="KW-0677">Repeat</keyword>
<keyword evidence="8" id="KW-1185">Reference proteome</keyword>
<organism evidence="7 8">
    <name type="scientific">Rubus argutus</name>
    <name type="common">Southern blackberry</name>
    <dbReference type="NCBI Taxonomy" id="59490"/>
    <lineage>
        <taxon>Eukaryota</taxon>
        <taxon>Viridiplantae</taxon>
        <taxon>Streptophyta</taxon>
        <taxon>Embryophyta</taxon>
        <taxon>Tracheophyta</taxon>
        <taxon>Spermatophyta</taxon>
        <taxon>Magnoliopsida</taxon>
        <taxon>eudicotyledons</taxon>
        <taxon>Gunneridae</taxon>
        <taxon>Pentapetalae</taxon>
        <taxon>rosids</taxon>
        <taxon>fabids</taxon>
        <taxon>Rosales</taxon>
        <taxon>Rosaceae</taxon>
        <taxon>Rosoideae</taxon>
        <taxon>Rosoideae incertae sedis</taxon>
        <taxon>Rubus</taxon>
    </lineage>
</organism>
<dbReference type="InterPro" id="IPR011990">
    <property type="entry name" value="TPR-like_helical_dom_sf"/>
</dbReference>
<evidence type="ECO:0000256" key="1">
    <source>
        <dbReference type="ARBA" id="ARBA00008175"/>
    </source>
</evidence>